<dbReference type="GeneID" id="20811241"/>
<evidence type="ECO:0000313" key="3">
    <source>
        <dbReference type="EMBL" id="ETV76792.1"/>
    </source>
</evidence>
<sequence length="178" mass="19243">MIETTQYGFVVIGLGAFHAVANASGGMLLHTSTDPSRLRTRLVPLLAIHRVVRCLAMCDASPTIPLFQGQCVLTLTVIAHHFYKLRLVASAVVPTNDIDEPGYALARPQRTAGGGMNCVVFQSSMSNQLVFAFRGTASKQNVKTDLEISPSRPFRGGHISQYHHHPQHPASSIGSAVR</sequence>
<reference evidence="3" key="1">
    <citation type="submission" date="2013-12" db="EMBL/GenBank/DDBJ databases">
        <title>The Genome Sequence of Aphanomyces astaci APO3.</title>
        <authorList>
            <consortium name="The Broad Institute Genomics Platform"/>
            <person name="Russ C."/>
            <person name="Tyler B."/>
            <person name="van West P."/>
            <person name="Dieguez-Uribeondo J."/>
            <person name="Young S.K."/>
            <person name="Zeng Q."/>
            <person name="Gargeya S."/>
            <person name="Fitzgerald M."/>
            <person name="Abouelleil A."/>
            <person name="Alvarado L."/>
            <person name="Chapman S.B."/>
            <person name="Gainer-Dewar J."/>
            <person name="Goldberg J."/>
            <person name="Griggs A."/>
            <person name="Gujja S."/>
            <person name="Hansen M."/>
            <person name="Howarth C."/>
            <person name="Imamovic A."/>
            <person name="Ireland A."/>
            <person name="Larimer J."/>
            <person name="McCowan C."/>
            <person name="Murphy C."/>
            <person name="Pearson M."/>
            <person name="Poon T.W."/>
            <person name="Priest M."/>
            <person name="Roberts A."/>
            <person name="Saif S."/>
            <person name="Shea T."/>
            <person name="Sykes S."/>
            <person name="Wortman J."/>
            <person name="Nusbaum C."/>
            <person name="Birren B."/>
        </authorList>
    </citation>
    <scope>NUCLEOTIDE SEQUENCE [LARGE SCALE GENOMIC DNA]</scope>
    <source>
        <strain evidence="3">APO3</strain>
    </source>
</reference>
<dbReference type="Gene3D" id="3.40.50.1820">
    <property type="entry name" value="alpha/beta hydrolase"/>
    <property type="match status" value="1"/>
</dbReference>
<dbReference type="RefSeq" id="XP_009833704.1">
    <property type="nucleotide sequence ID" value="XM_009835402.1"/>
</dbReference>
<dbReference type="InterPro" id="IPR029058">
    <property type="entry name" value="AB_hydrolase_fold"/>
</dbReference>
<accession>W4GAS6</accession>
<organism evidence="3">
    <name type="scientific">Aphanomyces astaci</name>
    <name type="common">Crayfish plague agent</name>
    <dbReference type="NCBI Taxonomy" id="112090"/>
    <lineage>
        <taxon>Eukaryota</taxon>
        <taxon>Sar</taxon>
        <taxon>Stramenopiles</taxon>
        <taxon>Oomycota</taxon>
        <taxon>Saprolegniomycetes</taxon>
        <taxon>Saprolegniales</taxon>
        <taxon>Verrucalvaceae</taxon>
        <taxon>Aphanomyces</taxon>
    </lineage>
</organism>
<evidence type="ECO:0000256" key="2">
    <source>
        <dbReference type="SAM" id="Phobius"/>
    </source>
</evidence>
<evidence type="ECO:0000256" key="1">
    <source>
        <dbReference type="SAM" id="MobiDB-lite"/>
    </source>
</evidence>
<feature type="region of interest" description="Disordered" evidence="1">
    <location>
        <begin position="155"/>
        <end position="178"/>
    </location>
</feature>
<feature type="transmembrane region" description="Helical" evidence="2">
    <location>
        <begin position="6"/>
        <end position="29"/>
    </location>
</feature>
<keyword evidence="2" id="KW-0472">Membrane</keyword>
<dbReference type="VEuPathDB" id="FungiDB:H257_09245"/>
<gene>
    <name evidence="3" type="ORF">H257_09245</name>
</gene>
<feature type="compositionally biased region" description="Polar residues" evidence="1">
    <location>
        <begin position="169"/>
        <end position="178"/>
    </location>
</feature>
<protein>
    <submittedName>
        <fullName evidence="3">Uncharacterized protein</fullName>
    </submittedName>
</protein>
<dbReference type="OrthoDB" id="438440at2759"/>
<dbReference type="AlphaFoldDB" id="W4GAS6"/>
<keyword evidence="2" id="KW-1133">Transmembrane helix</keyword>
<keyword evidence="2" id="KW-0812">Transmembrane</keyword>
<proteinExistence type="predicted"/>
<name>W4GAS6_APHAT</name>
<dbReference type="EMBL" id="KI913135">
    <property type="protein sequence ID" value="ETV76792.1"/>
    <property type="molecule type" value="Genomic_DNA"/>
</dbReference>